<dbReference type="InterPro" id="IPR011990">
    <property type="entry name" value="TPR-like_helical_dom_sf"/>
</dbReference>
<comment type="similarity">
    <text evidence="2">Belongs to the UTP6 family.</text>
</comment>
<dbReference type="EMBL" id="CH476618">
    <property type="protein sequence ID" value="EEP82007.1"/>
    <property type="molecule type" value="Genomic_DNA"/>
</dbReference>
<proteinExistence type="inferred from homology"/>
<dbReference type="AlphaFoldDB" id="C4JWD0"/>
<dbReference type="PANTHER" id="PTHR23271">
    <property type="entry name" value="HEPATOCELLULAR CARCINOMA-ASSOCIATED ANTIGEN 66"/>
    <property type="match status" value="1"/>
</dbReference>
<keyword evidence="8" id="KW-1185">Reference proteome</keyword>
<reference evidence="8" key="1">
    <citation type="journal article" date="2009" name="Genome Res.">
        <title>Comparative genomic analyses of the human fungal pathogens Coccidioides and their relatives.</title>
        <authorList>
            <person name="Sharpton T.J."/>
            <person name="Stajich J.E."/>
            <person name="Rounsley S.D."/>
            <person name="Gardner M.J."/>
            <person name="Wortman J.R."/>
            <person name="Jordar V.S."/>
            <person name="Maiti R."/>
            <person name="Kodira C.D."/>
            <person name="Neafsey D.E."/>
            <person name="Zeng Q."/>
            <person name="Hung C.-Y."/>
            <person name="McMahan C."/>
            <person name="Muszewska A."/>
            <person name="Grynberg M."/>
            <person name="Mandel M.A."/>
            <person name="Kellner E.M."/>
            <person name="Barker B.M."/>
            <person name="Galgiani J.N."/>
            <person name="Orbach M.J."/>
            <person name="Kirkland T.N."/>
            <person name="Cole G.T."/>
            <person name="Henn M.R."/>
            <person name="Birren B.W."/>
            <person name="Taylor J.W."/>
        </authorList>
    </citation>
    <scope>NUCLEOTIDE SEQUENCE [LARGE SCALE GENOMIC DNA]</scope>
    <source>
        <strain evidence="8">UAMH 1704</strain>
    </source>
</reference>
<comment type="subcellular location">
    <subcellularLocation>
        <location evidence="1">Nucleus</location>
        <location evidence="1">Nucleolus</location>
    </subcellularLocation>
</comment>
<dbReference type="KEGG" id="ure:UREG_06872"/>
<feature type="domain" description="U3 small nucleolar RNA-associated protein 6 N-terminal" evidence="6">
    <location>
        <begin position="12"/>
        <end position="85"/>
    </location>
</feature>
<gene>
    <name evidence="7" type="ORF">UREG_06872</name>
</gene>
<dbReference type="GeneID" id="8437400"/>
<dbReference type="OrthoDB" id="28112at2759"/>
<dbReference type="PANTHER" id="PTHR23271:SF1">
    <property type="entry name" value="U3 SMALL NUCLEOLAR RNA-ASSOCIATED PROTEIN 6 HOMOLOG"/>
    <property type="match status" value="1"/>
</dbReference>
<dbReference type="InterPro" id="IPR055347">
    <property type="entry name" value="UTP6_N"/>
</dbReference>
<evidence type="ECO:0000256" key="5">
    <source>
        <dbReference type="ARBA" id="ARBA00023242"/>
    </source>
</evidence>
<evidence type="ECO:0000256" key="2">
    <source>
        <dbReference type="ARBA" id="ARBA00010734"/>
    </source>
</evidence>
<evidence type="ECO:0000256" key="1">
    <source>
        <dbReference type="ARBA" id="ARBA00004604"/>
    </source>
</evidence>
<dbReference type="InterPro" id="IPR013949">
    <property type="entry name" value="Utp6"/>
</dbReference>
<dbReference type="STRING" id="336963.C4JWD0"/>
<dbReference type="InterPro" id="IPR003107">
    <property type="entry name" value="HAT"/>
</dbReference>
<evidence type="ECO:0000259" key="6">
    <source>
        <dbReference type="Pfam" id="PF08640"/>
    </source>
</evidence>
<evidence type="ECO:0000313" key="7">
    <source>
        <dbReference type="EMBL" id="EEP82007.1"/>
    </source>
</evidence>
<evidence type="ECO:0000256" key="3">
    <source>
        <dbReference type="ARBA" id="ARBA00022552"/>
    </source>
</evidence>
<dbReference type="OMA" id="YAKLEMI"/>
<keyword evidence="5" id="KW-0539">Nucleus</keyword>
<dbReference type="GO" id="GO:0034388">
    <property type="term" value="C:Pwp2p-containing subcomplex of 90S preribosome"/>
    <property type="evidence" value="ECO:0007669"/>
    <property type="project" value="TreeGrafter"/>
</dbReference>
<keyword evidence="4" id="KW-0677">Repeat</keyword>
<sequence>MAATSDKARFYLEQSIPELKEYEKKKIFSKDEIASITKKRSDFEHKINARGPSPADFARYAEYEMNLDTLRKKRVQRLGIKTPEHTGQRRIFFILDRATRKFHGDINLWMQYIEYTRKQGAHKKLSQIFTNALRLHPTQVDLWIYAARYALEEHADMTEARGYMQRGLRFCKNSKILWLQYAKLEMIYIARIAARQKVLGLGDKAANAKAHRSKNDVGSEPLQLTSEDVNPALEKDEVDQTALEILNSTPALSGAIPIAVFDAAMQHFNDDDYLGRDFYNIFAEFEEMPCLKRVLSHVVDRLMRTSTASARCQICFIRLPLDGIKPTSPEFPRGLGECLSRMDEFDASGSGPELAKEISRWLNPLLSRDGLDPALRRVIEATLAREEQAIAKYSTPGGER</sequence>
<accession>C4JWD0</accession>
<dbReference type="HOGENOM" id="CLU_026025_3_1_1"/>
<dbReference type="InParanoid" id="C4JWD0"/>
<dbReference type="GO" id="GO:0030515">
    <property type="term" value="F:snoRNA binding"/>
    <property type="evidence" value="ECO:0007669"/>
    <property type="project" value="InterPro"/>
</dbReference>
<dbReference type="Proteomes" id="UP000002058">
    <property type="component" value="Unassembled WGS sequence"/>
</dbReference>
<evidence type="ECO:0000256" key="4">
    <source>
        <dbReference type="ARBA" id="ARBA00022737"/>
    </source>
</evidence>
<dbReference type="SMART" id="SM00386">
    <property type="entry name" value="HAT"/>
    <property type="match status" value="3"/>
</dbReference>
<dbReference type="FunCoup" id="C4JWD0">
    <property type="interactions" value="270"/>
</dbReference>
<dbReference type="GO" id="GO:0032040">
    <property type="term" value="C:small-subunit processome"/>
    <property type="evidence" value="ECO:0007669"/>
    <property type="project" value="TreeGrafter"/>
</dbReference>
<dbReference type="Pfam" id="PF08640">
    <property type="entry name" value="U3_assoc_6"/>
    <property type="match status" value="1"/>
</dbReference>
<dbReference type="GO" id="GO:0000462">
    <property type="term" value="P:maturation of SSU-rRNA from tricistronic rRNA transcript (SSU-rRNA, 5.8S rRNA, LSU-rRNA)"/>
    <property type="evidence" value="ECO:0007669"/>
    <property type="project" value="InterPro"/>
</dbReference>
<dbReference type="RefSeq" id="XP_002583905.1">
    <property type="nucleotide sequence ID" value="XM_002583859.1"/>
</dbReference>
<dbReference type="Pfam" id="PF23240">
    <property type="entry name" value="HAT_PRP39_N"/>
    <property type="match status" value="1"/>
</dbReference>
<dbReference type="SUPFAM" id="SSF48452">
    <property type="entry name" value="TPR-like"/>
    <property type="match status" value="1"/>
</dbReference>
<dbReference type="VEuPathDB" id="FungiDB:UREG_06872"/>
<name>C4JWD0_UNCRE</name>
<dbReference type="Gene3D" id="1.25.40.10">
    <property type="entry name" value="Tetratricopeptide repeat domain"/>
    <property type="match status" value="1"/>
</dbReference>
<keyword evidence="3" id="KW-0698">rRNA processing</keyword>
<evidence type="ECO:0000313" key="8">
    <source>
        <dbReference type="Proteomes" id="UP000002058"/>
    </source>
</evidence>
<dbReference type="eggNOG" id="KOG2396">
    <property type="taxonomic scope" value="Eukaryota"/>
</dbReference>
<protein>
    <recommendedName>
        <fullName evidence="6">U3 small nucleolar RNA-associated protein 6 N-terminal domain-containing protein</fullName>
    </recommendedName>
</protein>
<organism evidence="7 8">
    <name type="scientific">Uncinocarpus reesii (strain UAMH 1704)</name>
    <dbReference type="NCBI Taxonomy" id="336963"/>
    <lineage>
        <taxon>Eukaryota</taxon>
        <taxon>Fungi</taxon>
        <taxon>Dikarya</taxon>
        <taxon>Ascomycota</taxon>
        <taxon>Pezizomycotina</taxon>
        <taxon>Eurotiomycetes</taxon>
        <taxon>Eurotiomycetidae</taxon>
        <taxon>Onygenales</taxon>
        <taxon>Onygenaceae</taxon>
        <taxon>Uncinocarpus</taxon>
    </lineage>
</organism>